<organism evidence="1 2">
    <name type="scientific">Paragonimus skrjabini miyazakii</name>
    <dbReference type="NCBI Taxonomy" id="59628"/>
    <lineage>
        <taxon>Eukaryota</taxon>
        <taxon>Metazoa</taxon>
        <taxon>Spiralia</taxon>
        <taxon>Lophotrochozoa</taxon>
        <taxon>Platyhelminthes</taxon>
        <taxon>Trematoda</taxon>
        <taxon>Digenea</taxon>
        <taxon>Plagiorchiida</taxon>
        <taxon>Troglotremata</taxon>
        <taxon>Troglotrematidae</taxon>
        <taxon>Paragonimus</taxon>
    </lineage>
</organism>
<protein>
    <submittedName>
        <fullName evidence="1">Uncharacterized protein</fullName>
    </submittedName>
</protein>
<proteinExistence type="predicted"/>
<evidence type="ECO:0000313" key="1">
    <source>
        <dbReference type="EMBL" id="KAF7258516.1"/>
    </source>
</evidence>
<name>A0A8S9YYZ6_9TREM</name>
<sequence length="81" mass="9343">MLKDGLNTVNSLGLTVRHTGQRAFMLNAYWSTERYKQLISQLIRCVLADVPVRTKFVKTDGLVVHWHCTGFNRQTCQKNMC</sequence>
<dbReference type="EMBL" id="JTDE01001681">
    <property type="protein sequence ID" value="KAF7258516.1"/>
    <property type="molecule type" value="Genomic_DNA"/>
</dbReference>
<evidence type="ECO:0000313" key="2">
    <source>
        <dbReference type="Proteomes" id="UP000822476"/>
    </source>
</evidence>
<accession>A0A8S9YYZ6</accession>
<reference evidence="1" key="1">
    <citation type="submission" date="2019-07" db="EMBL/GenBank/DDBJ databases">
        <title>Annotation for the trematode Paragonimus miyazaki's.</title>
        <authorList>
            <person name="Choi Y.-J."/>
        </authorList>
    </citation>
    <scope>NUCLEOTIDE SEQUENCE</scope>
    <source>
        <strain evidence="1">Japan</strain>
    </source>
</reference>
<comment type="caution">
    <text evidence="1">The sequence shown here is derived from an EMBL/GenBank/DDBJ whole genome shotgun (WGS) entry which is preliminary data.</text>
</comment>
<dbReference type="AlphaFoldDB" id="A0A8S9YYZ6"/>
<keyword evidence="2" id="KW-1185">Reference proteome</keyword>
<gene>
    <name evidence="1" type="ORF">EG68_05575</name>
</gene>
<dbReference type="Proteomes" id="UP000822476">
    <property type="component" value="Unassembled WGS sequence"/>
</dbReference>